<sequence length="170" mass="20089">MEKLMHRDAKEKLEKRQKETSLKTMYFNRFLLVRYVTAGFFFANLYWFCSLLMSYKAWALVPGFNLIFIIRAIWEQCTMFSSPIDNAKKTILAYKVILSINVILLAALFTPLFGKLFPFLTNSTKSHAFILGIIFVELLFCGVMLKRLHQINNRTDRQFQYIKQYEKSIN</sequence>
<evidence type="ECO:0000313" key="3">
    <source>
        <dbReference type="Proteomes" id="UP001623592"/>
    </source>
</evidence>
<keyword evidence="1" id="KW-1133">Transmembrane helix</keyword>
<evidence type="ECO:0000313" key="2">
    <source>
        <dbReference type="EMBL" id="MFL0249740.1"/>
    </source>
</evidence>
<feature type="transmembrane region" description="Helical" evidence="1">
    <location>
        <begin position="94"/>
        <end position="114"/>
    </location>
</feature>
<feature type="transmembrane region" description="Helical" evidence="1">
    <location>
        <begin position="26"/>
        <end position="47"/>
    </location>
</feature>
<evidence type="ECO:0008006" key="4">
    <source>
        <dbReference type="Google" id="ProtNLM"/>
    </source>
</evidence>
<keyword evidence="3" id="KW-1185">Reference proteome</keyword>
<comment type="caution">
    <text evidence="2">The sequence shown here is derived from an EMBL/GenBank/DDBJ whole genome shotgun (WGS) entry which is preliminary data.</text>
</comment>
<dbReference type="Proteomes" id="UP001623592">
    <property type="component" value="Unassembled WGS sequence"/>
</dbReference>
<dbReference type="EMBL" id="JBJIAA010000003">
    <property type="protein sequence ID" value="MFL0249740.1"/>
    <property type="molecule type" value="Genomic_DNA"/>
</dbReference>
<gene>
    <name evidence="2" type="ORF">ACJDT4_04845</name>
</gene>
<name>A0ABW8TDK0_9CLOT</name>
<protein>
    <recommendedName>
        <fullName evidence="4">PTS cellobiose transporter subunit IIA</fullName>
    </recommendedName>
</protein>
<proteinExistence type="predicted"/>
<feature type="transmembrane region" description="Helical" evidence="1">
    <location>
        <begin position="53"/>
        <end position="74"/>
    </location>
</feature>
<keyword evidence="1" id="KW-0812">Transmembrane</keyword>
<organism evidence="2 3">
    <name type="scientific">Clostridium neuense</name>
    <dbReference type="NCBI Taxonomy" id="1728934"/>
    <lineage>
        <taxon>Bacteria</taxon>
        <taxon>Bacillati</taxon>
        <taxon>Bacillota</taxon>
        <taxon>Clostridia</taxon>
        <taxon>Eubacteriales</taxon>
        <taxon>Clostridiaceae</taxon>
        <taxon>Clostridium</taxon>
    </lineage>
</organism>
<keyword evidence="1" id="KW-0472">Membrane</keyword>
<evidence type="ECO:0000256" key="1">
    <source>
        <dbReference type="SAM" id="Phobius"/>
    </source>
</evidence>
<accession>A0ABW8TDK0</accession>
<feature type="transmembrane region" description="Helical" evidence="1">
    <location>
        <begin position="126"/>
        <end position="145"/>
    </location>
</feature>
<reference evidence="2 3" key="1">
    <citation type="submission" date="2024-11" db="EMBL/GenBank/DDBJ databases">
        <authorList>
            <person name="Heng Y.C."/>
            <person name="Lim A.C.H."/>
            <person name="Lee J.K.Y."/>
            <person name="Kittelmann S."/>
        </authorList>
    </citation>
    <scope>NUCLEOTIDE SEQUENCE [LARGE SCALE GENOMIC DNA]</scope>
    <source>
        <strain evidence="2 3">WILCCON 0114</strain>
    </source>
</reference>